<evidence type="ECO:0000256" key="2">
    <source>
        <dbReference type="ARBA" id="ARBA00006859"/>
    </source>
</evidence>
<feature type="transmembrane region" description="Helical" evidence="7">
    <location>
        <begin position="163"/>
        <end position="191"/>
    </location>
</feature>
<evidence type="ECO:0008006" key="10">
    <source>
        <dbReference type="Google" id="ProtNLM"/>
    </source>
</evidence>
<name>A0A814FX09_9BILA</name>
<sequence length="495" mass="56831">MSSDEPPSLILNRFDEENSVIIQSYDESMIKILKHHHNQNAYAFSTLEFENRSWLKSVVDSSHLITFCISITVIIYASFKSLNIDSGECANRASEIRKNDEDDSDKDDENEYSFFINDQVDSDSGSNHTKIQNIDAIQAMFIPVIASISLLIMFFFFDSIQTAFVICTSVLAIIAFSYLLSPICKILLGLFTKNHEIINKKRSCFLLGRYRLPDFCAFLISLVLITLWILTGHWILMDMIGIGFCITFITIIRLPSLKVSILLLLGLVIYDVIWVYFSHFIFSSNVMVKVATKEADNPFDILAKRFNFDFQNAPKLSLPGKLVIPSYQNTGNFSILGLGDIVIPGLLLCFVLRFDAFKRSQVSQNLLPEEELNDLNKTQPSRCKTSKPKLRRYFSYPSNLRGFIAKSKTNHVKFSIRNLIRFRSMSYFHCSLIGYFFGLFTATMSSEIFREAQPALLFLVPFTLLPLIIMAYVKGDLYLMWNEPFNYKPTKYFFV</sequence>
<dbReference type="GO" id="GO:0042500">
    <property type="term" value="F:aspartic endopeptidase activity, intramembrane cleaving"/>
    <property type="evidence" value="ECO:0007669"/>
    <property type="project" value="InterPro"/>
</dbReference>
<feature type="transmembrane region" description="Helical" evidence="7">
    <location>
        <begin position="212"/>
        <end position="229"/>
    </location>
</feature>
<evidence type="ECO:0000256" key="6">
    <source>
        <dbReference type="ARBA" id="ARBA00023136"/>
    </source>
</evidence>
<dbReference type="GO" id="GO:0006465">
    <property type="term" value="P:signal peptide processing"/>
    <property type="evidence" value="ECO:0007669"/>
    <property type="project" value="TreeGrafter"/>
</dbReference>
<dbReference type="PANTHER" id="PTHR12174:SF22">
    <property type="entry name" value="SIGNAL PEPTIDE PEPTIDASE-LIKE 3"/>
    <property type="match status" value="1"/>
</dbReference>
<dbReference type="InterPro" id="IPR007369">
    <property type="entry name" value="Peptidase_A22B_SPP"/>
</dbReference>
<feature type="transmembrane region" description="Helical" evidence="7">
    <location>
        <begin position="136"/>
        <end position="157"/>
    </location>
</feature>
<comment type="caution">
    <text evidence="8">The sequence shown here is derived from an EMBL/GenBank/DDBJ whole genome shotgun (WGS) entry which is preliminary data.</text>
</comment>
<feature type="transmembrane region" description="Helical" evidence="7">
    <location>
        <begin position="333"/>
        <end position="354"/>
    </location>
</feature>
<evidence type="ECO:0000256" key="3">
    <source>
        <dbReference type="ARBA" id="ARBA00022692"/>
    </source>
</evidence>
<feature type="transmembrane region" description="Helical" evidence="7">
    <location>
        <begin position="261"/>
        <end position="282"/>
    </location>
</feature>
<dbReference type="AlphaFoldDB" id="A0A814FX09"/>
<dbReference type="Proteomes" id="UP000663879">
    <property type="component" value="Unassembled WGS sequence"/>
</dbReference>
<feature type="transmembrane region" description="Helical" evidence="7">
    <location>
        <begin position="235"/>
        <end position="254"/>
    </location>
</feature>
<feature type="transmembrane region" description="Helical" evidence="7">
    <location>
        <begin position="61"/>
        <end position="79"/>
    </location>
</feature>
<dbReference type="Pfam" id="PF04258">
    <property type="entry name" value="Peptidase_A22B"/>
    <property type="match status" value="1"/>
</dbReference>
<evidence type="ECO:0000313" key="9">
    <source>
        <dbReference type="Proteomes" id="UP000663879"/>
    </source>
</evidence>
<organism evidence="8 9">
    <name type="scientific">Brachionus calyciflorus</name>
    <dbReference type="NCBI Taxonomy" id="104777"/>
    <lineage>
        <taxon>Eukaryota</taxon>
        <taxon>Metazoa</taxon>
        <taxon>Spiralia</taxon>
        <taxon>Gnathifera</taxon>
        <taxon>Rotifera</taxon>
        <taxon>Eurotatoria</taxon>
        <taxon>Monogononta</taxon>
        <taxon>Pseudotrocha</taxon>
        <taxon>Ploima</taxon>
        <taxon>Brachionidae</taxon>
        <taxon>Brachionus</taxon>
    </lineage>
</organism>
<evidence type="ECO:0000313" key="8">
    <source>
        <dbReference type="EMBL" id="CAF0986069.1"/>
    </source>
</evidence>
<feature type="transmembrane region" description="Helical" evidence="7">
    <location>
        <begin position="427"/>
        <end position="449"/>
    </location>
</feature>
<evidence type="ECO:0000256" key="1">
    <source>
        <dbReference type="ARBA" id="ARBA00004127"/>
    </source>
</evidence>
<dbReference type="EMBL" id="CAJNOC010003516">
    <property type="protein sequence ID" value="CAF0986069.1"/>
    <property type="molecule type" value="Genomic_DNA"/>
</dbReference>
<reference evidence="8" key="1">
    <citation type="submission" date="2021-02" db="EMBL/GenBank/DDBJ databases">
        <authorList>
            <person name="Nowell W R."/>
        </authorList>
    </citation>
    <scope>NUCLEOTIDE SEQUENCE</scope>
    <source>
        <strain evidence="8">Ploen Becks lab</strain>
    </source>
</reference>
<keyword evidence="9" id="KW-1185">Reference proteome</keyword>
<dbReference type="SMART" id="SM00730">
    <property type="entry name" value="PSN"/>
    <property type="match status" value="1"/>
</dbReference>
<keyword evidence="4" id="KW-0378">Hydrolase</keyword>
<comment type="similarity">
    <text evidence="2">Belongs to the peptidase A22B family.</text>
</comment>
<evidence type="ECO:0000256" key="4">
    <source>
        <dbReference type="ARBA" id="ARBA00022801"/>
    </source>
</evidence>
<keyword evidence="5 7" id="KW-1133">Transmembrane helix</keyword>
<dbReference type="GO" id="GO:0030660">
    <property type="term" value="C:Golgi-associated vesicle membrane"/>
    <property type="evidence" value="ECO:0007669"/>
    <property type="project" value="TreeGrafter"/>
</dbReference>
<dbReference type="PANTHER" id="PTHR12174">
    <property type="entry name" value="SIGNAL PEPTIDE PEPTIDASE"/>
    <property type="match status" value="1"/>
</dbReference>
<dbReference type="GO" id="GO:0098553">
    <property type="term" value="C:lumenal side of endoplasmic reticulum membrane"/>
    <property type="evidence" value="ECO:0007669"/>
    <property type="project" value="TreeGrafter"/>
</dbReference>
<evidence type="ECO:0000256" key="5">
    <source>
        <dbReference type="ARBA" id="ARBA00022989"/>
    </source>
</evidence>
<proteinExistence type="inferred from homology"/>
<evidence type="ECO:0000256" key="7">
    <source>
        <dbReference type="SAM" id="Phobius"/>
    </source>
</evidence>
<protein>
    <recommendedName>
        <fullName evidence="10">Signal peptide peptidase-like 3</fullName>
    </recommendedName>
</protein>
<dbReference type="OrthoDB" id="29661at2759"/>
<feature type="transmembrane region" description="Helical" evidence="7">
    <location>
        <begin position="455"/>
        <end position="473"/>
    </location>
</feature>
<dbReference type="InterPro" id="IPR006639">
    <property type="entry name" value="Preselin/SPP"/>
</dbReference>
<gene>
    <name evidence="8" type="ORF">OXX778_LOCUS15675</name>
</gene>
<keyword evidence="6 7" id="KW-0472">Membrane</keyword>
<comment type="subcellular location">
    <subcellularLocation>
        <location evidence="1">Endomembrane system</location>
        <topology evidence="1">Multi-pass membrane protein</topology>
    </subcellularLocation>
</comment>
<keyword evidence="3 7" id="KW-0812">Transmembrane</keyword>
<dbReference type="GO" id="GO:0033619">
    <property type="term" value="P:membrane protein proteolysis"/>
    <property type="evidence" value="ECO:0007669"/>
    <property type="project" value="TreeGrafter"/>
</dbReference>
<accession>A0A814FX09</accession>
<dbReference type="GO" id="GO:0098554">
    <property type="term" value="C:cytoplasmic side of endoplasmic reticulum membrane"/>
    <property type="evidence" value="ECO:0007669"/>
    <property type="project" value="TreeGrafter"/>
</dbReference>